<dbReference type="PRINTS" id="PR00413">
    <property type="entry name" value="HADHALOGNASE"/>
</dbReference>
<keyword evidence="1 3" id="KW-0378">Hydrolase</keyword>
<dbReference type="Gene3D" id="1.10.150.240">
    <property type="entry name" value="Putative phosphatase, domain 2"/>
    <property type="match status" value="1"/>
</dbReference>
<dbReference type="Proteomes" id="UP000769780">
    <property type="component" value="Unassembled WGS sequence"/>
</dbReference>
<gene>
    <name evidence="3 4" type="primary">ppaX</name>
    <name evidence="4" type="ORF">H0185_09575</name>
</gene>
<dbReference type="NCBIfam" id="NF009804">
    <property type="entry name" value="PRK13288.1"/>
    <property type="match status" value="1"/>
</dbReference>
<dbReference type="InterPro" id="IPR050155">
    <property type="entry name" value="HAD-like_hydrolase_sf"/>
</dbReference>
<comment type="caution">
    <text evidence="4">The sequence shown here is derived from an EMBL/GenBank/DDBJ whole genome shotgun (WGS) entry which is preliminary data.</text>
</comment>
<comment type="function">
    <text evidence="3">Hydrolyzes pyrophosphate formed during P-Ser-HPr dephosphorylation by HPrK/P. Might play a role in controlling the intracellular pyrophosphate pool.</text>
</comment>
<dbReference type="NCBIfam" id="TIGR01509">
    <property type="entry name" value="HAD-SF-IA-v3"/>
    <property type="match status" value="1"/>
</dbReference>
<dbReference type="CDD" id="cd02616">
    <property type="entry name" value="HAD_PPase"/>
    <property type="match status" value="1"/>
</dbReference>
<evidence type="ECO:0000256" key="2">
    <source>
        <dbReference type="ARBA" id="ARBA00022842"/>
    </source>
</evidence>
<dbReference type="InterPro" id="IPR023733">
    <property type="entry name" value="Pyrophosphatase_Ppax"/>
</dbReference>
<dbReference type="RefSeq" id="WP_221873272.1">
    <property type="nucleotide sequence ID" value="NZ_JACWFH010000009.1"/>
</dbReference>
<protein>
    <recommendedName>
        <fullName evidence="3">Pyrophosphatase PpaX</fullName>
        <ecNumber evidence="3">3.6.1.1</ecNumber>
    </recommendedName>
</protein>
<evidence type="ECO:0000256" key="1">
    <source>
        <dbReference type="ARBA" id="ARBA00022801"/>
    </source>
</evidence>
<evidence type="ECO:0000313" key="5">
    <source>
        <dbReference type="Proteomes" id="UP000769780"/>
    </source>
</evidence>
<dbReference type="SFLD" id="SFLDG01129">
    <property type="entry name" value="C1.5:_HAD__Beta-PGM__Phosphata"/>
    <property type="match status" value="1"/>
</dbReference>
<dbReference type="PANTHER" id="PTHR43434">
    <property type="entry name" value="PHOSPHOGLYCOLATE PHOSPHATASE"/>
    <property type="match status" value="1"/>
</dbReference>
<dbReference type="InterPro" id="IPR041492">
    <property type="entry name" value="HAD_2"/>
</dbReference>
<comment type="similarity">
    <text evidence="3">Belongs to the HAD-like hydrolase superfamily. PpaX family.</text>
</comment>
<organism evidence="4 5">
    <name type="scientific">Mesobacillus maritimus</name>
    <dbReference type="NCBI Taxonomy" id="1643336"/>
    <lineage>
        <taxon>Bacteria</taxon>
        <taxon>Bacillati</taxon>
        <taxon>Bacillota</taxon>
        <taxon>Bacilli</taxon>
        <taxon>Bacillales</taxon>
        <taxon>Bacillaceae</taxon>
        <taxon>Mesobacillus</taxon>
    </lineage>
</organism>
<dbReference type="InterPro" id="IPR006439">
    <property type="entry name" value="HAD-SF_hydro_IA"/>
</dbReference>
<dbReference type="PANTHER" id="PTHR43434:SF26">
    <property type="entry name" value="PYROPHOSPHATASE PPAX"/>
    <property type="match status" value="1"/>
</dbReference>
<evidence type="ECO:0000256" key="3">
    <source>
        <dbReference type="HAMAP-Rule" id="MF_01250"/>
    </source>
</evidence>
<reference evidence="4 5" key="1">
    <citation type="submission" date="2020-07" db="EMBL/GenBank/DDBJ databases">
        <title>Fungal Genomes of the International Space Station.</title>
        <authorList>
            <person name="Seuylemezian A."/>
            <person name="Singh N.K."/>
            <person name="Wood J."/>
            <person name="Venkateswaran K."/>
        </authorList>
    </citation>
    <scope>NUCLEOTIDE SEQUENCE [LARGE SCALE GENOMIC DNA]</scope>
    <source>
        <strain evidence="4 5">PL-B2</strain>
    </source>
</reference>
<dbReference type="SUPFAM" id="SSF56784">
    <property type="entry name" value="HAD-like"/>
    <property type="match status" value="1"/>
</dbReference>
<proteinExistence type="inferred from homology"/>
<keyword evidence="2 3" id="KW-0460">Magnesium</keyword>
<evidence type="ECO:0000313" key="4">
    <source>
        <dbReference type="EMBL" id="MBY0097058.1"/>
    </source>
</evidence>
<dbReference type="SFLD" id="SFLDS00003">
    <property type="entry name" value="Haloacid_Dehalogenase"/>
    <property type="match status" value="1"/>
</dbReference>
<keyword evidence="5" id="KW-1185">Reference proteome</keyword>
<dbReference type="GO" id="GO:0004427">
    <property type="term" value="F:inorganic diphosphate phosphatase activity"/>
    <property type="evidence" value="ECO:0007669"/>
    <property type="project" value="UniProtKB-EC"/>
</dbReference>
<dbReference type="NCBIfam" id="TIGR01549">
    <property type="entry name" value="HAD-SF-IA-v1"/>
    <property type="match status" value="1"/>
</dbReference>
<feature type="active site" description="Nucleophile" evidence="3">
    <location>
        <position position="11"/>
    </location>
</feature>
<dbReference type="Gene3D" id="3.40.50.1000">
    <property type="entry name" value="HAD superfamily/HAD-like"/>
    <property type="match status" value="1"/>
</dbReference>
<dbReference type="EMBL" id="JACWFH010000009">
    <property type="protein sequence ID" value="MBY0097058.1"/>
    <property type="molecule type" value="Genomic_DNA"/>
</dbReference>
<dbReference type="Pfam" id="PF13419">
    <property type="entry name" value="HAD_2"/>
    <property type="match status" value="1"/>
</dbReference>
<dbReference type="SFLD" id="SFLDG01135">
    <property type="entry name" value="C1.5.6:_HAD__Beta-PGM__Phospha"/>
    <property type="match status" value="1"/>
</dbReference>
<name>A0ABS7K4E1_9BACI</name>
<dbReference type="InterPro" id="IPR023198">
    <property type="entry name" value="PGP-like_dom2"/>
</dbReference>
<comment type="catalytic activity">
    <reaction evidence="3">
        <text>diphosphate + H2O = 2 phosphate + H(+)</text>
        <dbReference type="Rhea" id="RHEA:24576"/>
        <dbReference type="ChEBI" id="CHEBI:15377"/>
        <dbReference type="ChEBI" id="CHEBI:15378"/>
        <dbReference type="ChEBI" id="CHEBI:33019"/>
        <dbReference type="ChEBI" id="CHEBI:43474"/>
        <dbReference type="EC" id="3.6.1.1"/>
    </reaction>
</comment>
<comment type="cofactor">
    <cofactor evidence="3">
        <name>Mg(2+)</name>
        <dbReference type="ChEBI" id="CHEBI:18420"/>
    </cofactor>
</comment>
<dbReference type="InterPro" id="IPR036412">
    <property type="entry name" value="HAD-like_sf"/>
</dbReference>
<accession>A0ABS7K4E1</accession>
<dbReference type="EC" id="3.6.1.1" evidence="3"/>
<dbReference type="InterPro" id="IPR023214">
    <property type="entry name" value="HAD_sf"/>
</dbReference>
<sequence length="215" mass="24254">MNTKIDTLLFDLDGTLIDTNELIVSSYLHTLDRYLPGQYKRQDVLPFMGPTLREVFEGIDSQRADEMIRTYREYNISNHDSLVTEFEGVYETIRTLSEKGYKLAVVTTKLADTARMGLKLTGLDKYFPVLIALDHVEKAKPDPEPIFKALDKLGSKPENAMMVGDNHHDVLAGKNAGTKTAGVAWTLKGREHLAAYDPDFMLEQMSDLLSILEVR</sequence>
<dbReference type="HAMAP" id="MF_01250">
    <property type="entry name" value="Pyrophosphat_PpaX"/>
    <property type="match status" value="1"/>
</dbReference>